<dbReference type="PANTHER" id="PTHR42872">
    <property type="entry name" value="PROTEIN-GLUTAMATE METHYLESTERASE/PROTEIN-GLUTAMINE GLUTAMINASE"/>
    <property type="match status" value="1"/>
</dbReference>
<gene>
    <name evidence="5" type="primary">cheB</name>
    <name evidence="10" type="ORF">D5R95_04845</name>
</gene>
<evidence type="ECO:0000256" key="5">
    <source>
        <dbReference type="HAMAP-Rule" id="MF_00099"/>
    </source>
</evidence>
<reference evidence="10 11" key="1">
    <citation type="submission" date="2018-08" db="EMBL/GenBank/DDBJ databases">
        <title>The metabolism and importance of syntrophic acetate oxidation coupled to methane or sulfide production in haloalkaline environments.</title>
        <authorList>
            <person name="Timmers P.H.A."/>
            <person name="Vavourakis C.D."/>
            <person name="Sorokin D.Y."/>
            <person name="Sinninghe Damste J.S."/>
            <person name="Muyzer G."/>
            <person name="Stams A.J.M."/>
            <person name="Plugge C.M."/>
        </authorList>
    </citation>
    <scope>NUCLEOTIDE SEQUENCE [LARGE SCALE GENOMIC DNA]</scope>
    <source>
        <strain evidence="10">MSAO_Arc3</strain>
    </source>
</reference>
<dbReference type="Gene3D" id="3.40.50.180">
    <property type="entry name" value="Methylesterase CheB, C-terminal domain"/>
    <property type="match status" value="1"/>
</dbReference>
<dbReference type="CDD" id="cd17541">
    <property type="entry name" value="REC_CheB-like"/>
    <property type="match status" value="1"/>
</dbReference>
<sequence>MTIKAIVVDDSAFMRKVISDILDNDSEIDVIATARNGKDAIEKIERYRPDVVTLDIEMPVLNGLEALGYIMSECPTPVVMLSSLDEKGAETTLTAFEYGAVDFVHKTSGSISLDISSLANEICSKVKIAASVDVKKLNFMEEHVCKNIQQNSQKTVVKGIPVEKKVQVIEKAHINKKILAIGSSTGGPRALEKIIPNLPKNFPAAVLVVQHMPASFTASFSKRLDLHSNLKVKEAEEGDIVKEGLVLIAPGDFHMEVIEEKIKGKLEGVIRLNKNPKEKGVRPAVNVLFRSIAPIYGSNILSLVLTGMGSDGLDGVNEIKRMGGITYAEHKETCVVYGMPKVIVDNNLAEKVIPLDKIPYEVIEFYKNMT</sequence>
<comment type="function">
    <text evidence="5">Involved in chemotaxis. Part of a chemotaxis signal transduction system that modulates chemotaxis in response to various stimuli. Catalyzes the demethylation of specific methylglutamate residues introduced into the chemoreceptors (methyl-accepting chemotaxis proteins or MCP) by CheR. Also mediates the irreversible deamidation of specific glutamine residues to glutamic acid.</text>
</comment>
<keyword evidence="2 5" id="KW-0145">Chemotaxis</keyword>
<feature type="domain" description="CheB-type methylesterase" evidence="9">
    <location>
        <begin position="172"/>
        <end position="369"/>
    </location>
</feature>
<keyword evidence="1 5" id="KW-0963">Cytoplasm</keyword>
<dbReference type="Pfam" id="PF01339">
    <property type="entry name" value="CheB_methylest"/>
    <property type="match status" value="1"/>
</dbReference>
<keyword evidence="3 5" id="KW-0378">Hydrolase</keyword>
<dbReference type="EC" id="3.1.1.61" evidence="5"/>
<evidence type="ECO:0000256" key="7">
    <source>
        <dbReference type="PROSITE-ProRule" id="PRU00169"/>
    </source>
</evidence>
<dbReference type="PANTHER" id="PTHR42872:SF6">
    <property type="entry name" value="PROTEIN-GLUTAMATE METHYLESTERASE_PROTEIN-GLUTAMINE GLUTAMINASE"/>
    <property type="match status" value="1"/>
</dbReference>
<feature type="modified residue" description="4-aspartylphosphate" evidence="5 7">
    <location>
        <position position="55"/>
    </location>
</feature>
<comment type="caution">
    <text evidence="10">The sequence shown here is derived from an EMBL/GenBank/DDBJ whole genome shotgun (WGS) entry which is preliminary data.</text>
</comment>
<comment type="catalytic activity">
    <reaction evidence="4 5">
        <text>[protein]-L-glutamate 5-O-methyl ester + H2O = L-glutamyl-[protein] + methanol + H(+)</text>
        <dbReference type="Rhea" id="RHEA:23236"/>
        <dbReference type="Rhea" id="RHEA-COMP:10208"/>
        <dbReference type="Rhea" id="RHEA-COMP:10311"/>
        <dbReference type="ChEBI" id="CHEBI:15377"/>
        <dbReference type="ChEBI" id="CHEBI:15378"/>
        <dbReference type="ChEBI" id="CHEBI:17790"/>
        <dbReference type="ChEBI" id="CHEBI:29973"/>
        <dbReference type="ChEBI" id="CHEBI:82795"/>
        <dbReference type="EC" id="3.1.1.61"/>
    </reaction>
</comment>
<dbReference type="Gene3D" id="3.40.50.2300">
    <property type="match status" value="1"/>
</dbReference>
<comment type="domain">
    <text evidence="5">Contains a C-terminal catalytic domain, and an N-terminal region which modulates catalytic activity.</text>
</comment>
<accession>A0A3R7XUN1</accession>
<dbReference type="SUPFAM" id="SSF52738">
    <property type="entry name" value="Methylesterase CheB, C-terminal domain"/>
    <property type="match status" value="1"/>
</dbReference>
<dbReference type="EC" id="3.5.1.44" evidence="5"/>
<dbReference type="GO" id="GO:0005737">
    <property type="term" value="C:cytoplasm"/>
    <property type="evidence" value="ECO:0007669"/>
    <property type="project" value="UniProtKB-SubCell"/>
</dbReference>
<proteinExistence type="inferred from homology"/>
<comment type="subcellular location">
    <subcellularLocation>
        <location evidence="5">Cytoplasm</location>
    </subcellularLocation>
</comment>
<name>A0A3R7XUN1_9EURY</name>
<dbReference type="InterPro" id="IPR008248">
    <property type="entry name" value="CheB-like"/>
</dbReference>
<dbReference type="PROSITE" id="PS50122">
    <property type="entry name" value="CHEB"/>
    <property type="match status" value="1"/>
</dbReference>
<dbReference type="GO" id="GO:0000156">
    <property type="term" value="F:phosphorelay response regulator activity"/>
    <property type="evidence" value="ECO:0007669"/>
    <property type="project" value="InterPro"/>
</dbReference>
<protein>
    <recommendedName>
        <fullName evidence="5">Protein-glutamate methylesterase/protein-glutamine glutaminase</fullName>
        <ecNumber evidence="5">3.1.1.61</ecNumber>
        <ecNumber evidence="5">3.5.1.44</ecNumber>
    </recommendedName>
</protein>
<dbReference type="NCBIfam" id="NF001965">
    <property type="entry name" value="PRK00742.1"/>
    <property type="match status" value="1"/>
</dbReference>
<dbReference type="CDD" id="cd16432">
    <property type="entry name" value="CheB_Rec"/>
    <property type="match status" value="1"/>
</dbReference>
<dbReference type="EMBL" id="QZAB01000307">
    <property type="protein sequence ID" value="RQD85341.1"/>
    <property type="molecule type" value="Genomic_DNA"/>
</dbReference>
<feature type="active site" evidence="5 6">
    <location>
        <position position="311"/>
    </location>
</feature>
<feature type="active site" evidence="5 6">
    <location>
        <position position="184"/>
    </location>
</feature>
<evidence type="ECO:0000256" key="3">
    <source>
        <dbReference type="ARBA" id="ARBA00022801"/>
    </source>
</evidence>
<evidence type="ECO:0000259" key="8">
    <source>
        <dbReference type="PROSITE" id="PS50110"/>
    </source>
</evidence>
<dbReference type="InterPro" id="IPR035909">
    <property type="entry name" value="CheB_C"/>
</dbReference>
<evidence type="ECO:0000256" key="6">
    <source>
        <dbReference type="PROSITE-ProRule" id="PRU00050"/>
    </source>
</evidence>
<evidence type="ECO:0000259" key="9">
    <source>
        <dbReference type="PROSITE" id="PS50122"/>
    </source>
</evidence>
<dbReference type="HAMAP" id="MF_00099">
    <property type="entry name" value="CheB_chemtxs"/>
    <property type="match status" value="1"/>
</dbReference>
<evidence type="ECO:0000256" key="1">
    <source>
        <dbReference type="ARBA" id="ARBA00022490"/>
    </source>
</evidence>
<dbReference type="InterPro" id="IPR001789">
    <property type="entry name" value="Sig_transdc_resp-reg_receiver"/>
</dbReference>
<dbReference type="PROSITE" id="PS50110">
    <property type="entry name" value="RESPONSE_REGULATORY"/>
    <property type="match status" value="1"/>
</dbReference>
<dbReference type="GO" id="GO:0006935">
    <property type="term" value="P:chemotaxis"/>
    <property type="evidence" value="ECO:0007669"/>
    <property type="project" value="UniProtKB-UniRule"/>
</dbReference>
<feature type="domain" description="Response regulatory" evidence="8">
    <location>
        <begin position="4"/>
        <end position="121"/>
    </location>
</feature>
<evidence type="ECO:0000256" key="4">
    <source>
        <dbReference type="ARBA" id="ARBA00048267"/>
    </source>
</evidence>
<dbReference type="GO" id="GO:0008984">
    <property type="term" value="F:protein-glutamate methylesterase activity"/>
    <property type="evidence" value="ECO:0007669"/>
    <property type="project" value="UniProtKB-UniRule"/>
</dbReference>
<keyword evidence="5 7" id="KW-0597">Phosphoprotein</keyword>
<evidence type="ECO:0000256" key="2">
    <source>
        <dbReference type="ARBA" id="ARBA00022500"/>
    </source>
</evidence>
<dbReference type="RefSeq" id="WP_259132954.1">
    <property type="nucleotide sequence ID" value="NZ_JANUCS010000001.1"/>
</dbReference>
<dbReference type="Proteomes" id="UP000284763">
    <property type="component" value="Unassembled WGS sequence"/>
</dbReference>
<dbReference type="Pfam" id="PF00072">
    <property type="entry name" value="Response_reg"/>
    <property type="match status" value="1"/>
</dbReference>
<dbReference type="SUPFAM" id="SSF52172">
    <property type="entry name" value="CheY-like"/>
    <property type="match status" value="1"/>
</dbReference>
<comment type="PTM">
    <text evidence="5">Phosphorylated by CheA. Phosphorylation of the N-terminal regulatory domain activates the methylesterase activity.</text>
</comment>
<evidence type="ECO:0000313" key="10">
    <source>
        <dbReference type="EMBL" id="RQD85341.1"/>
    </source>
</evidence>
<comment type="catalytic activity">
    <reaction evidence="5">
        <text>L-glutaminyl-[protein] + H2O = L-glutamyl-[protein] + NH4(+)</text>
        <dbReference type="Rhea" id="RHEA:16441"/>
        <dbReference type="Rhea" id="RHEA-COMP:10207"/>
        <dbReference type="Rhea" id="RHEA-COMP:10208"/>
        <dbReference type="ChEBI" id="CHEBI:15377"/>
        <dbReference type="ChEBI" id="CHEBI:28938"/>
        <dbReference type="ChEBI" id="CHEBI:29973"/>
        <dbReference type="ChEBI" id="CHEBI:30011"/>
        <dbReference type="EC" id="3.5.1.44"/>
    </reaction>
</comment>
<organism evidence="10 11">
    <name type="scientific">Methanosalsum natronophilum</name>
    <dbReference type="NCBI Taxonomy" id="768733"/>
    <lineage>
        <taxon>Archaea</taxon>
        <taxon>Methanobacteriati</taxon>
        <taxon>Methanobacteriota</taxon>
        <taxon>Stenosarchaea group</taxon>
        <taxon>Methanomicrobia</taxon>
        <taxon>Methanosarcinales</taxon>
        <taxon>Methanosarcinaceae</taxon>
        <taxon>Methanosalsum</taxon>
    </lineage>
</organism>
<feature type="active site" evidence="5 6">
    <location>
        <position position="211"/>
    </location>
</feature>
<dbReference type="AlphaFoldDB" id="A0A3R7XUN1"/>
<comment type="similarity">
    <text evidence="5">Belongs to the CheB family.</text>
</comment>
<dbReference type="InterPro" id="IPR000673">
    <property type="entry name" value="Sig_transdc_resp-reg_Me-estase"/>
</dbReference>
<dbReference type="InterPro" id="IPR011006">
    <property type="entry name" value="CheY-like_superfamily"/>
</dbReference>
<dbReference type="PIRSF" id="PIRSF000876">
    <property type="entry name" value="RR_chemtxs_CheB"/>
    <property type="match status" value="1"/>
</dbReference>
<dbReference type="GO" id="GO:0050568">
    <property type="term" value="F:protein-glutamine glutaminase activity"/>
    <property type="evidence" value="ECO:0007669"/>
    <property type="project" value="UniProtKB-UniRule"/>
</dbReference>
<dbReference type="SMART" id="SM00448">
    <property type="entry name" value="REC"/>
    <property type="match status" value="1"/>
</dbReference>
<evidence type="ECO:0000313" key="11">
    <source>
        <dbReference type="Proteomes" id="UP000284763"/>
    </source>
</evidence>